<sequence>MMEIVFGIFIWLFMCGSILILASFAIQLEGEEKKHDLKGYLDYIEEVYSRNITDQKK</sequence>
<comment type="caution">
    <text evidence="2">The sequence shown here is derived from an EMBL/GenBank/DDBJ whole genome shotgun (WGS) entry which is preliminary data.</text>
</comment>
<evidence type="ECO:0000313" key="3">
    <source>
        <dbReference type="Proteomes" id="UP000435187"/>
    </source>
</evidence>
<dbReference type="Proteomes" id="UP000435187">
    <property type="component" value="Unassembled WGS sequence"/>
</dbReference>
<accession>A0A6N7QYK3</accession>
<reference evidence="2 3" key="1">
    <citation type="submission" date="2019-10" db="EMBL/GenBank/DDBJ databases">
        <title>Gracilibacillus salitolerans sp. nov., a moderate halophile isolated from a saline soil in northwest China.</title>
        <authorList>
            <person name="Gan L."/>
        </authorList>
    </citation>
    <scope>NUCLEOTIDE SEQUENCE [LARGE SCALE GENOMIC DNA]</scope>
    <source>
        <strain evidence="2 3">TP2-8</strain>
    </source>
</reference>
<gene>
    <name evidence="2" type="ORF">GH885_06395</name>
</gene>
<protein>
    <submittedName>
        <fullName evidence="2">Uncharacterized protein</fullName>
    </submittedName>
</protein>
<proteinExistence type="predicted"/>
<dbReference type="EMBL" id="WJEE01000010">
    <property type="protein sequence ID" value="MRI65971.1"/>
    <property type="molecule type" value="Genomic_DNA"/>
</dbReference>
<name>A0A6N7QYK3_9BACI</name>
<dbReference type="RefSeq" id="WP_194928258.1">
    <property type="nucleotide sequence ID" value="NZ_WJEE01000010.1"/>
</dbReference>
<evidence type="ECO:0000313" key="2">
    <source>
        <dbReference type="EMBL" id="MRI65971.1"/>
    </source>
</evidence>
<keyword evidence="1" id="KW-0812">Transmembrane</keyword>
<keyword evidence="1" id="KW-1133">Transmembrane helix</keyword>
<dbReference type="AlphaFoldDB" id="A0A6N7QYK3"/>
<keyword evidence="3" id="KW-1185">Reference proteome</keyword>
<evidence type="ECO:0000256" key="1">
    <source>
        <dbReference type="SAM" id="Phobius"/>
    </source>
</evidence>
<feature type="transmembrane region" description="Helical" evidence="1">
    <location>
        <begin position="6"/>
        <end position="28"/>
    </location>
</feature>
<keyword evidence="1" id="KW-0472">Membrane</keyword>
<organism evidence="2 3">
    <name type="scientific">Gracilibacillus thailandensis</name>
    <dbReference type="NCBI Taxonomy" id="563735"/>
    <lineage>
        <taxon>Bacteria</taxon>
        <taxon>Bacillati</taxon>
        <taxon>Bacillota</taxon>
        <taxon>Bacilli</taxon>
        <taxon>Bacillales</taxon>
        <taxon>Bacillaceae</taxon>
        <taxon>Gracilibacillus</taxon>
    </lineage>
</organism>